<evidence type="ECO:0000313" key="3">
    <source>
        <dbReference type="Proteomes" id="UP000471031"/>
    </source>
</evidence>
<comment type="caution">
    <text evidence="2">The sequence shown here is derived from an EMBL/GenBank/DDBJ whole genome shotgun (WGS) entry which is preliminary data.</text>
</comment>
<name>A0A845LEK5_HELGE</name>
<protein>
    <submittedName>
        <fullName evidence="2">Uncharacterized protein</fullName>
    </submittedName>
</protein>
<accession>A0A845LEK5</accession>
<feature type="transmembrane region" description="Helical" evidence="1">
    <location>
        <begin position="113"/>
        <end position="132"/>
    </location>
</feature>
<reference evidence="2 3" key="1">
    <citation type="submission" date="2020-01" db="EMBL/GenBank/DDBJ databases">
        <title>Whole genome sequence of Heliobacterium gestii DSM 11169.</title>
        <authorList>
            <person name="Kyndt J.A."/>
            <person name="Meyer T.E."/>
        </authorList>
    </citation>
    <scope>NUCLEOTIDE SEQUENCE [LARGE SCALE GENOMIC DNA]</scope>
    <source>
        <strain evidence="2 3">DSM 11169</strain>
    </source>
</reference>
<evidence type="ECO:0000256" key="1">
    <source>
        <dbReference type="SAM" id="Phobius"/>
    </source>
</evidence>
<dbReference type="AlphaFoldDB" id="A0A845LEK5"/>
<feature type="transmembrane region" description="Helical" evidence="1">
    <location>
        <begin position="42"/>
        <end position="61"/>
    </location>
</feature>
<gene>
    <name evidence="2" type="ORF">GTO89_16330</name>
</gene>
<keyword evidence="1" id="KW-0812">Transmembrane</keyword>
<keyword evidence="1" id="KW-0472">Membrane</keyword>
<dbReference type="OrthoDB" id="1909106at2"/>
<dbReference type="Proteomes" id="UP000471031">
    <property type="component" value="Unassembled WGS sequence"/>
</dbReference>
<keyword evidence="3" id="KW-1185">Reference proteome</keyword>
<feature type="transmembrane region" description="Helical" evidence="1">
    <location>
        <begin position="88"/>
        <end position="107"/>
    </location>
</feature>
<keyword evidence="1" id="KW-1133">Transmembrane helix</keyword>
<sequence length="139" mass="15316">MNHAKKTLIYFICHTLVGLIALMFMLLGQFPDSYRESITSGIAGGFIISGLFGIISCVKLLKDPQKATKVEIAKNEERAQFIRMKTNSATYTVTIFIESVCVILAGLLGFKEISISLACLSLAKIAINLGFAHHFSHKY</sequence>
<proteinExistence type="predicted"/>
<dbReference type="EMBL" id="WXEX01000021">
    <property type="protein sequence ID" value="MZP44598.1"/>
    <property type="molecule type" value="Genomic_DNA"/>
</dbReference>
<dbReference type="RefSeq" id="WP_161263166.1">
    <property type="nucleotide sequence ID" value="NZ_JAFBDC010000024.1"/>
</dbReference>
<organism evidence="2 3">
    <name type="scientific">Heliomicrobium gestii</name>
    <name type="common">Heliobacterium gestii</name>
    <dbReference type="NCBI Taxonomy" id="2699"/>
    <lineage>
        <taxon>Bacteria</taxon>
        <taxon>Bacillati</taxon>
        <taxon>Bacillota</taxon>
        <taxon>Clostridia</taxon>
        <taxon>Eubacteriales</taxon>
        <taxon>Heliobacteriaceae</taxon>
        <taxon>Heliomicrobium</taxon>
    </lineage>
</organism>
<feature type="transmembrane region" description="Helical" evidence="1">
    <location>
        <begin position="7"/>
        <end position="30"/>
    </location>
</feature>
<evidence type="ECO:0000313" key="2">
    <source>
        <dbReference type="EMBL" id="MZP44598.1"/>
    </source>
</evidence>